<name>A0A8J3SL99_9ACTN</name>
<feature type="region of interest" description="Disordered" evidence="1">
    <location>
        <begin position="105"/>
        <end position="160"/>
    </location>
</feature>
<dbReference type="InterPro" id="IPR009061">
    <property type="entry name" value="DNA-bd_dom_put_sf"/>
</dbReference>
<dbReference type="GO" id="GO:0006355">
    <property type="term" value="P:regulation of DNA-templated transcription"/>
    <property type="evidence" value="ECO:0007669"/>
    <property type="project" value="InterPro"/>
</dbReference>
<dbReference type="GO" id="GO:0003677">
    <property type="term" value="F:DNA binding"/>
    <property type="evidence" value="ECO:0007669"/>
    <property type="project" value="InterPro"/>
</dbReference>
<evidence type="ECO:0000313" key="4">
    <source>
        <dbReference type="Proteomes" id="UP000619788"/>
    </source>
</evidence>
<gene>
    <name evidence="3" type="ORF">Psi01_71330</name>
</gene>
<sequence>MEWTIGELVEHASAVLTPDGRLNGRVRDVPNERLVRWYATIGLLDPPLSRRGRVALYGRRHLLQLVAVKRRQAQGRSIAEIQVELAGATDRTLEEVARLHTVPDAPAALAEPAGAEGPAGGTDRSGAAAPAGAPPPPGSTGAPTRPRFWTDPPAPVAAGTGAADLSAADLSAADPGTADPGTAGTVDHGAEAAVLSGGLSAPGSPVTAVPAVRLAPGVTLLLDGAARPLSDDDLAAIGAASRALVSALRMRELAPPEGNQR</sequence>
<feature type="compositionally biased region" description="Low complexity" evidence="1">
    <location>
        <begin position="105"/>
        <end position="116"/>
    </location>
</feature>
<proteinExistence type="predicted"/>
<evidence type="ECO:0000256" key="1">
    <source>
        <dbReference type="SAM" id="MobiDB-lite"/>
    </source>
</evidence>
<dbReference type="RefSeq" id="WP_204068546.1">
    <property type="nucleotide sequence ID" value="NZ_BOOJ01000066.1"/>
</dbReference>
<keyword evidence="4" id="KW-1185">Reference proteome</keyword>
<evidence type="ECO:0000259" key="2">
    <source>
        <dbReference type="Pfam" id="PF13411"/>
    </source>
</evidence>
<reference evidence="3 4" key="1">
    <citation type="submission" date="2021-01" db="EMBL/GenBank/DDBJ databases">
        <title>Whole genome shotgun sequence of Planobispora siamensis NBRC 107568.</title>
        <authorList>
            <person name="Komaki H."/>
            <person name="Tamura T."/>
        </authorList>
    </citation>
    <scope>NUCLEOTIDE SEQUENCE [LARGE SCALE GENOMIC DNA]</scope>
    <source>
        <strain evidence="3 4">NBRC 107568</strain>
    </source>
</reference>
<feature type="domain" description="HTH merR-type" evidence="2">
    <location>
        <begin position="33"/>
        <end position="85"/>
    </location>
</feature>
<evidence type="ECO:0000313" key="3">
    <source>
        <dbReference type="EMBL" id="GIH96503.1"/>
    </source>
</evidence>
<accession>A0A8J3SL99</accession>
<dbReference type="InterPro" id="IPR000551">
    <property type="entry name" value="MerR-type_HTH_dom"/>
</dbReference>
<comment type="caution">
    <text evidence="3">The sequence shown here is derived from an EMBL/GenBank/DDBJ whole genome shotgun (WGS) entry which is preliminary data.</text>
</comment>
<dbReference type="Proteomes" id="UP000619788">
    <property type="component" value="Unassembled WGS sequence"/>
</dbReference>
<dbReference type="SUPFAM" id="SSF46955">
    <property type="entry name" value="Putative DNA-binding domain"/>
    <property type="match status" value="1"/>
</dbReference>
<protein>
    <recommendedName>
        <fullName evidence="2">HTH merR-type domain-containing protein</fullName>
    </recommendedName>
</protein>
<dbReference type="Pfam" id="PF13411">
    <property type="entry name" value="MerR_1"/>
    <property type="match status" value="1"/>
</dbReference>
<organism evidence="3 4">
    <name type="scientific">Planobispora siamensis</name>
    <dbReference type="NCBI Taxonomy" id="936338"/>
    <lineage>
        <taxon>Bacteria</taxon>
        <taxon>Bacillati</taxon>
        <taxon>Actinomycetota</taxon>
        <taxon>Actinomycetes</taxon>
        <taxon>Streptosporangiales</taxon>
        <taxon>Streptosporangiaceae</taxon>
        <taxon>Planobispora</taxon>
    </lineage>
</organism>
<dbReference type="Gene3D" id="1.10.1660.10">
    <property type="match status" value="1"/>
</dbReference>
<dbReference type="EMBL" id="BOOJ01000066">
    <property type="protein sequence ID" value="GIH96503.1"/>
    <property type="molecule type" value="Genomic_DNA"/>
</dbReference>
<dbReference type="AlphaFoldDB" id="A0A8J3SL99"/>